<dbReference type="PANTHER" id="PTHR34512">
    <property type="entry name" value="CELL SURFACE PROTEIN"/>
    <property type="match status" value="1"/>
</dbReference>
<dbReference type="InterPro" id="IPR015943">
    <property type="entry name" value="WD40/YVTN_repeat-like_dom_sf"/>
</dbReference>
<dbReference type="PANTHER" id="PTHR34512:SF30">
    <property type="entry name" value="OUTER MEMBRANE PROTEIN ASSEMBLY FACTOR BAMB"/>
    <property type="match status" value="1"/>
</dbReference>
<evidence type="ECO:0000313" key="3">
    <source>
        <dbReference type="Proteomes" id="UP000240009"/>
    </source>
</evidence>
<sequence>MRSPGHGHRRRQTLTFKHGNQPMRITLSLLCLLAMASFVSADWRQFRGDDTTGSSSSCQLPDNWTADGENVAWKVELPGRGPSSPIVVDGKVIVTTADGADLEQLHILCYSAADGKKLWQRNFWATGRTFCHPQTTPAAPSPVSDGKNVYAFFGSSDLVCLDLDGNLKWYRGLGYEHPKAGNDVGMASSPIVIDDTIVVQIENQGDSFAAGINAENGQTRWFLPRAEKANWASPIALKAVNSGDESVALLQSSDGVTAVSSKSGVVLWELGGGASTISTSLTTGEQAFVVSKGLTVLDLKDPRVKPEIVWEANKLNPSSMSPILHDGKVYTINGTGVLNCGNAETGDLEWGLRLKGKFWATPVIAGQKLIAINYDGLAMIVDLSGKKGEIVEEIEMGENVQATPALGDDAMYIKGERHLWKIANKQ</sequence>
<protein>
    <submittedName>
        <fullName evidence="2">Pyrrolo-quinoline quinone</fullName>
    </submittedName>
</protein>
<dbReference type="InterPro" id="IPR011047">
    <property type="entry name" value="Quinoprotein_ADH-like_sf"/>
</dbReference>
<dbReference type="AlphaFoldDB" id="A0A2S8EYY9"/>
<feature type="domain" description="Pyrrolo-quinoline quinone repeat" evidence="1">
    <location>
        <begin position="308"/>
        <end position="391"/>
    </location>
</feature>
<dbReference type="Proteomes" id="UP000240009">
    <property type="component" value="Unassembled WGS sequence"/>
</dbReference>
<organism evidence="2 3">
    <name type="scientific">Blastopirellula marina</name>
    <dbReference type="NCBI Taxonomy" id="124"/>
    <lineage>
        <taxon>Bacteria</taxon>
        <taxon>Pseudomonadati</taxon>
        <taxon>Planctomycetota</taxon>
        <taxon>Planctomycetia</taxon>
        <taxon>Pirellulales</taxon>
        <taxon>Pirellulaceae</taxon>
        <taxon>Blastopirellula</taxon>
    </lineage>
</organism>
<dbReference type="SMART" id="SM00564">
    <property type="entry name" value="PQQ"/>
    <property type="match status" value="4"/>
</dbReference>
<accession>A0A2S8EYY9</accession>
<reference evidence="2 3" key="1">
    <citation type="submission" date="2018-02" db="EMBL/GenBank/DDBJ databases">
        <title>Comparative genomes isolates from brazilian mangrove.</title>
        <authorList>
            <person name="Araujo J.E."/>
            <person name="Taketani R.G."/>
            <person name="Silva M.C.P."/>
            <person name="Loureco M.V."/>
            <person name="Andreote F.D."/>
        </authorList>
    </citation>
    <scope>NUCLEOTIDE SEQUENCE [LARGE SCALE GENOMIC DNA]</scope>
    <source>
        <strain evidence="2 3">HEX-2 MGV</strain>
    </source>
</reference>
<dbReference type="InterPro" id="IPR018391">
    <property type="entry name" value="PQQ_b-propeller_rpt"/>
</dbReference>
<name>A0A2S8EYY9_9BACT</name>
<dbReference type="Pfam" id="PF13360">
    <property type="entry name" value="PQQ_2"/>
    <property type="match status" value="2"/>
</dbReference>
<dbReference type="Gene3D" id="2.130.10.10">
    <property type="entry name" value="YVTN repeat-like/Quinoprotein amine dehydrogenase"/>
    <property type="match status" value="2"/>
</dbReference>
<dbReference type="EMBL" id="PUIA01000094">
    <property type="protein sequence ID" value="PQO25118.1"/>
    <property type="molecule type" value="Genomic_DNA"/>
</dbReference>
<evidence type="ECO:0000259" key="1">
    <source>
        <dbReference type="Pfam" id="PF13360"/>
    </source>
</evidence>
<gene>
    <name evidence="2" type="ORF">C5Y96_26840</name>
</gene>
<evidence type="ECO:0000313" key="2">
    <source>
        <dbReference type="EMBL" id="PQO25118.1"/>
    </source>
</evidence>
<proteinExistence type="predicted"/>
<dbReference type="InterPro" id="IPR002372">
    <property type="entry name" value="PQQ_rpt_dom"/>
</dbReference>
<dbReference type="SUPFAM" id="SSF50998">
    <property type="entry name" value="Quinoprotein alcohol dehydrogenase-like"/>
    <property type="match status" value="1"/>
</dbReference>
<comment type="caution">
    <text evidence="2">The sequence shown here is derived from an EMBL/GenBank/DDBJ whole genome shotgun (WGS) entry which is preliminary data.</text>
</comment>
<feature type="domain" description="Pyrrolo-quinoline quinone repeat" evidence="1">
    <location>
        <begin position="65"/>
        <end position="205"/>
    </location>
</feature>